<dbReference type="InParanoid" id="A0A1B7NG19"/>
<organism evidence="1 2">
    <name type="scientific">Rhizopogon vinicolor AM-OR11-026</name>
    <dbReference type="NCBI Taxonomy" id="1314800"/>
    <lineage>
        <taxon>Eukaryota</taxon>
        <taxon>Fungi</taxon>
        <taxon>Dikarya</taxon>
        <taxon>Basidiomycota</taxon>
        <taxon>Agaricomycotina</taxon>
        <taxon>Agaricomycetes</taxon>
        <taxon>Agaricomycetidae</taxon>
        <taxon>Boletales</taxon>
        <taxon>Suillineae</taxon>
        <taxon>Rhizopogonaceae</taxon>
        <taxon>Rhizopogon</taxon>
    </lineage>
</organism>
<dbReference type="AlphaFoldDB" id="A0A1B7NG19"/>
<evidence type="ECO:0000313" key="1">
    <source>
        <dbReference type="EMBL" id="OAX43806.1"/>
    </source>
</evidence>
<keyword evidence="2" id="KW-1185">Reference proteome</keyword>
<proteinExistence type="predicted"/>
<gene>
    <name evidence="1" type="ORF">K503DRAFT_765535</name>
</gene>
<dbReference type="EMBL" id="KV448132">
    <property type="protein sequence ID" value="OAX43806.1"/>
    <property type="molecule type" value="Genomic_DNA"/>
</dbReference>
<protein>
    <submittedName>
        <fullName evidence="1">Uncharacterized protein</fullName>
    </submittedName>
</protein>
<reference evidence="1 2" key="1">
    <citation type="submission" date="2016-06" db="EMBL/GenBank/DDBJ databases">
        <title>Comparative genomics of the ectomycorrhizal sister species Rhizopogon vinicolor and Rhizopogon vesiculosus (Basidiomycota: Boletales) reveals a divergence of the mating type B locus.</title>
        <authorList>
            <consortium name="DOE Joint Genome Institute"/>
            <person name="Mujic A.B."/>
            <person name="Kuo A."/>
            <person name="Tritt A."/>
            <person name="Lipzen A."/>
            <person name="Chen C."/>
            <person name="Johnson J."/>
            <person name="Sharma A."/>
            <person name="Barry K."/>
            <person name="Grigoriev I.V."/>
            <person name="Spatafora J.W."/>
        </authorList>
    </citation>
    <scope>NUCLEOTIDE SEQUENCE [LARGE SCALE GENOMIC DNA]</scope>
    <source>
        <strain evidence="1 2">AM-OR11-026</strain>
    </source>
</reference>
<sequence length="236" mass="26838">MSAQACSDSAIPPYLAEMIKLMTLFAPFHHPRSVTSYALPIASSQVTFLHECLYHTRDQSTGNLLRNHCIQQRFRTRPWLHVVPSNSIARRQDGVPSVPIILHSMPYVWKPTFQHADLFEIYKDLRFVIPTLLNHCEDGVYLSLPAYTPFGSFIRYEAKGGTELKTRILSSHLTSICHDGRFQCIGSESSPTGTVERSSHINCIEPYELQRCPPTGLWEGSYLRIYFCLTMVDSLS</sequence>
<evidence type="ECO:0000313" key="2">
    <source>
        <dbReference type="Proteomes" id="UP000092154"/>
    </source>
</evidence>
<accession>A0A1B7NG19</accession>
<name>A0A1B7NG19_9AGAM</name>
<dbReference type="Proteomes" id="UP000092154">
    <property type="component" value="Unassembled WGS sequence"/>
</dbReference>